<feature type="chain" id="PRO_5012824420" evidence="2">
    <location>
        <begin position="24"/>
        <end position="387"/>
    </location>
</feature>
<dbReference type="AlphaFoldDB" id="A0A1Y1SHE6"/>
<protein>
    <submittedName>
        <fullName evidence="3">Phosphate-selective porin O and P</fullName>
    </submittedName>
</protein>
<evidence type="ECO:0000313" key="3">
    <source>
        <dbReference type="EMBL" id="ORE89076.1"/>
    </source>
</evidence>
<dbReference type="Proteomes" id="UP000192342">
    <property type="component" value="Unassembled WGS sequence"/>
</dbReference>
<gene>
    <name evidence="3" type="ORF">ATO7_04335</name>
</gene>
<feature type="signal peptide" evidence="2">
    <location>
        <begin position="1"/>
        <end position="23"/>
    </location>
</feature>
<dbReference type="Pfam" id="PF07396">
    <property type="entry name" value="Porin_O_P"/>
    <property type="match status" value="1"/>
</dbReference>
<feature type="coiled-coil region" evidence="1">
    <location>
        <begin position="22"/>
        <end position="49"/>
    </location>
</feature>
<keyword evidence="1" id="KW-0175">Coiled coil</keyword>
<dbReference type="InterPro" id="IPR010870">
    <property type="entry name" value="Porin_O/P"/>
</dbReference>
<dbReference type="RefSeq" id="WP_083559874.1">
    <property type="nucleotide sequence ID" value="NZ_AQQV01000001.1"/>
</dbReference>
<comment type="caution">
    <text evidence="3">The sequence shown here is derived from an EMBL/GenBank/DDBJ whole genome shotgun (WGS) entry which is preliminary data.</text>
</comment>
<dbReference type="EMBL" id="AQQV01000001">
    <property type="protein sequence ID" value="ORE89076.1"/>
    <property type="molecule type" value="Genomic_DNA"/>
</dbReference>
<keyword evidence="4" id="KW-1185">Reference proteome</keyword>
<dbReference type="OrthoDB" id="9768080at2"/>
<proteinExistence type="predicted"/>
<evidence type="ECO:0000256" key="1">
    <source>
        <dbReference type="SAM" id="Coils"/>
    </source>
</evidence>
<dbReference type="Gene3D" id="2.40.160.10">
    <property type="entry name" value="Porin"/>
    <property type="match status" value="1"/>
</dbReference>
<keyword evidence="2" id="KW-0732">Signal</keyword>
<dbReference type="STRING" id="1317117.ATO7_04335"/>
<dbReference type="InterPro" id="IPR023614">
    <property type="entry name" value="Porin_dom_sf"/>
</dbReference>
<evidence type="ECO:0000256" key="2">
    <source>
        <dbReference type="SAM" id="SignalP"/>
    </source>
</evidence>
<sequence>MIHGRVRGITLGLMLSASFTAAANDEATLAELQAQIEAQQAQIDALAQIADAQSSASSSQKVHWGGYGELHYNNLSADDSANDLKEMDFHRFVLFASYAFSDKIRFVSELELEHALAGDGANGEVELEQAYIEFDLSDNLIARGGLMLLPIGILNETHEPPTFYGVERNDVENIIVPTTWWGGAASLTARLAPGLQWDLVIHEGLQVPTAGSSAFRIRSGRQKTSNANAKELAYTTRLRYTGVAGLELAASVQYQGDMSQVANDGLDEGLLYTAHAAWTSGLFSLRALYGAWDLAGDAVEAADADSQNGWYVEPSWKPCWWLGLYTRYEDLDGARSQDEFSQWEFGANFYPHEQVVIKVDYRMREHEQAGDSGRDFDGFDLGIGYQF</sequence>
<dbReference type="SUPFAM" id="SSF56935">
    <property type="entry name" value="Porins"/>
    <property type="match status" value="1"/>
</dbReference>
<reference evidence="3 4" key="1">
    <citation type="submission" date="2013-04" db="EMBL/GenBank/DDBJ databases">
        <title>Oceanococcus atlanticus 22II-S10r2 Genome Sequencing.</title>
        <authorList>
            <person name="Lai Q."/>
            <person name="Li G."/>
            <person name="Shao Z."/>
        </authorList>
    </citation>
    <scope>NUCLEOTIDE SEQUENCE [LARGE SCALE GENOMIC DNA]</scope>
    <source>
        <strain evidence="3 4">22II-S10r2</strain>
    </source>
</reference>
<name>A0A1Y1SHE6_9GAMM</name>
<accession>A0A1Y1SHE6</accession>
<organism evidence="3 4">
    <name type="scientific">Oceanococcus atlanticus</name>
    <dbReference type="NCBI Taxonomy" id="1317117"/>
    <lineage>
        <taxon>Bacteria</taxon>
        <taxon>Pseudomonadati</taxon>
        <taxon>Pseudomonadota</taxon>
        <taxon>Gammaproteobacteria</taxon>
        <taxon>Chromatiales</taxon>
        <taxon>Oceanococcaceae</taxon>
        <taxon>Oceanococcus</taxon>
    </lineage>
</organism>
<evidence type="ECO:0000313" key="4">
    <source>
        <dbReference type="Proteomes" id="UP000192342"/>
    </source>
</evidence>